<accession>A0A1C3EN64</accession>
<keyword evidence="6 8" id="KW-0460">Magnesium</keyword>
<dbReference type="Proteomes" id="UP000094828">
    <property type="component" value="Unassembled WGS sequence"/>
</dbReference>
<dbReference type="InterPro" id="IPR029060">
    <property type="entry name" value="PIN-like_dom_sf"/>
</dbReference>
<dbReference type="GO" id="GO:0016787">
    <property type="term" value="F:hydrolase activity"/>
    <property type="evidence" value="ECO:0007669"/>
    <property type="project" value="UniProtKB-KW"/>
</dbReference>
<comment type="function">
    <text evidence="8">Toxic component of a toxin-antitoxin (TA) system. An RNase.</text>
</comment>
<comment type="cofactor">
    <cofactor evidence="1 8">
        <name>Mg(2+)</name>
        <dbReference type="ChEBI" id="CHEBI:18420"/>
    </cofactor>
</comment>
<dbReference type="RefSeq" id="WP_068846145.1">
    <property type="nucleotide sequence ID" value="NZ_LYDR01000039.1"/>
</dbReference>
<evidence type="ECO:0000313" key="10">
    <source>
        <dbReference type="EMBL" id="ODA34674.1"/>
    </source>
</evidence>
<gene>
    <name evidence="8" type="primary">vapC</name>
    <name evidence="10" type="ORF">A6X21_03080</name>
</gene>
<dbReference type="CDD" id="cd18746">
    <property type="entry name" value="PIN_VapC4-5_FitB-like"/>
    <property type="match status" value="1"/>
</dbReference>
<evidence type="ECO:0000256" key="3">
    <source>
        <dbReference type="ARBA" id="ARBA00022722"/>
    </source>
</evidence>
<dbReference type="GO" id="GO:0004540">
    <property type="term" value="F:RNA nuclease activity"/>
    <property type="evidence" value="ECO:0007669"/>
    <property type="project" value="InterPro"/>
</dbReference>
<reference evidence="10 11" key="1">
    <citation type="submission" date="2016-05" db="EMBL/GenBank/DDBJ databases">
        <title>Genomic and physiological characterization of Planctopirus sp. isolated from fresh water lake.</title>
        <authorList>
            <person name="Subhash Y."/>
            <person name="Ramana C."/>
        </authorList>
    </citation>
    <scope>NUCLEOTIDE SEQUENCE [LARGE SCALE GENOMIC DNA]</scope>
    <source>
        <strain evidence="10 11">JC280</strain>
    </source>
</reference>
<dbReference type="SUPFAM" id="SSF88723">
    <property type="entry name" value="PIN domain-like"/>
    <property type="match status" value="1"/>
</dbReference>
<dbReference type="PANTHER" id="PTHR33653:SF1">
    <property type="entry name" value="RIBONUCLEASE VAPC2"/>
    <property type="match status" value="1"/>
</dbReference>
<dbReference type="GO" id="GO:0000287">
    <property type="term" value="F:magnesium ion binding"/>
    <property type="evidence" value="ECO:0007669"/>
    <property type="project" value="UniProtKB-UniRule"/>
</dbReference>
<protein>
    <recommendedName>
        <fullName evidence="8">Ribonuclease VapC</fullName>
        <shortName evidence="8">RNase VapC</shortName>
        <ecNumber evidence="8">3.1.-.-</ecNumber>
    </recommendedName>
    <alternativeName>
        <fullName evidence="8">Toxin VapC</fullName>
    </alternativeName>
</protein>
<dbReference type="InterPro" id="IPR022907">
    <property type="entry name" value="VapC_family"/>
</dbReference>
<keyword evidence="4 8" id="KW-0479">Metal-binding</keyword>
<evidence type="ECO:0000256" key="6">
    <source>
        <dbReference type="ARBA" id="ARBA00022842"/>
    </source>
</evidence>
<sequence>MLIDTCVLSEIQRKQGSEQVRSRVEAIPADHLFLSVLTLGELRKGIDKLKAGARKRSLEAWLDQLVNSAQGHILPVDHETALIWGEVTARTEKLGRPIPAIDGLIAATALQHGLHLMTRNVSDFEATGVLLVNPWE</sequence>
<evidence type="ECO:0000313" key="11">
    <source>
        <dbReference type="Proteomes" id="UP000094828"/>
    </source>
</evidence>
<comment type="similarity">
    <text evidence="7 8">Belongs to the PINc/VapC protein family.</text>
</comment>
<evidence type="ECO:0000256" key="1">
    <source>
        <dbReference type="ARBA" id="ARBA00001946"/>
    </source>
</evidence>
<dbReference type="EMBL" id="LYDR01000039">
    <property type="protein sequence ID" value="ODA34674.1"/>
    <property type="molecule type" value="Genomic_DNA"/>
</dbReference>
<evidence type="ECO:0000256" key="8">
    <source>
        <dbReference type="HAMAP-Rule" id="MF_00265"/>
    </source>
</evidence>
<dbReference type="Pfam" id="PF01850">
    <property type="entry name" value="PIN"/>
    <property type="match status" value="1"/>
</dbReference>
<dbReference type="InterPro" id="IPR002716">
    <property type="entry name" value="PIN_dom"/>
</dbReference>
<evidence type="ECO:0000256" key="2">
    <source>
        <dbReference type="ARBA" id="ARBA00022649"/>
    </source>
</evidence>
<feature type="domain" description="PIN" evidence="9">
    <location>
        <begin position="1"/>
        <end position="120"/>
    </location>
</feature>
<evidence type="ECO:0000256" key="5">
    <source>
        <dbReference type="ARBA" id="ARBA00022801"/>
    </source>
</evidence>
<feature type="binding site" evidence="8">
    <location>
        <position position="4"/>
    </location>
    <ligand>
        <name>Mg(2+)</name>
        <dbReference type="ChEBI" id="CHEBI:18420"/>
    </ligand>
</feature>
<proteinExistence type="inferred from homology"/>
<comment type="caution">
    <text evidence="10">The sequence shown here is derived from an EMBL/GenBank/DDBJ whole genome shotgun (WGS) entry which is preliminary data.</text>
</comment>
<dbReference type="Gene3D" id="3.40.50.1010">
    <property type="entry name" value="5'-nuclease"/>
    <property type="match status" value="1"/>
</dbReference>
<dbReference type="InterPro" id="IPR050556">
    <property type="entry name" value="Type_II_TA_system_RNase"/>
</dbReference>
<evidence type="ECO:0000256" key="4">
    <source>
        <dbReference type="ARBA" id="ARBA00022723"/>
    </source>
</evidence>
<keyword evidence="5 8" id="KW-0378">Hydrolase</keyword>
<dbReference type="AlphaFoldDB" id="A0A1C3EN64"/>
<evidence type="ECO:0000256" key="7">
    <source>
        <dbReference type="ARBA" id="ARBA00038093"/>
    </source>
</evidence>
<organism evidence="10 11">
    <name type="scientific">Planctopirus hydrillae</name>
    <dbReference type="NCBI Taxonomy" id="1841610"/>
    <lineage>
        <taxon>Bacteria</taxon>
        <taxon>Pseudomonadati</taxon>
        <taxon>Planctomycetota</taxon>
        <taxon>Planctomycetia</taxon>
        <taxon>Planctomycetales</taxon>
        <taxon>Planctomycetaceae</taxon>
        <taxon>Planctopirus</taxon>
    </lineage>
</organism>
<feature type="binding site" evidence="8">
    <location>
        <position position="102"/>
    </location>
    <ligand>
        <name>Mg(2+)</name>
        <dbReference type="ChEBI" id="CHEBI:18420"/>
    </ligand>
</feature>
<evidence type="ECO:0000259" key="9">
    <source>
        <dbReference type="Pfam" id="PF01850"/>
    </source>
</evidence>
<dbReference type="GO" id="GO:0090729">
    <property type="term" value="F:toxin activity"/>
    <property type="evidence" value="ECO:0007669"/>
    <property type="project" value="UniProtKB-KW"/>
</dbReference>
<dbReference type="HAMAP" id="MF_00265">
    <property type="entry name" value="VapC_Nob1"/>
    <property type="match status" value="1"/>
</dbReference>
<keyword evidence="3 8" id="KW-0540">Nuclease</keyword>
<dbReference type="PANTHER" id="PTHR33653">
    <property type="entry name" value="RIBONUCLEASE VAPC2"/>
    <property type="match status" value="1"/>
</dbReference>
<dbReference type="EC" id="3.1.-.-" evidence="8"/>
<keyword evidence="8" id="KW-0800">Toxin</keyword>
<dbReference type="STRING" id="1841610.A6X21_03080"/>
<keyword evidence="11" id="KW-1185">Reference proteome</keyword>
<name>A0A1C3EN64_9PLAN</name>
<keyword evidence="2 8" id="KW-1277">Toxin-antitoxin system</keyword>